<proteinExistence type="predicted"/>
<comment type="caution">
    <text evidence="1">The sequence shown here is derived from an EMBL/GenBank/DDBJ whole genome shotgun (WGS) entry which is preliminary data.</text>
</comment>
<sequence length="214" mass="23905">MSLLIKAGIVTLTIGSVSTAGYFGGTYLFGRTPIKDLINKEYQYILLDTTGNNDSSYWDANWKTYQDTNTSKDSDDLGLEGWIKGQKKDLKDKLKLKCKELSGTSVYGNENLTYKHVTKYCARYVNVKDQAKKEGLTIIDDSNAGESWNKREQNKSNLTNHFTNLGIRPSAGGDIKANDIKTGCGSIATKNKSENNYQTIYDSYKEVCVKKSND</sequence>
<gene>
    <name evidence="1" type="ORF">A6V39_01355</name>
</gene>
<dbReference type="STRING" id="432608.A6V39_01355"/>
<name>A0A1A9QFB1_9MOLU</name>
<evidence type="ECO:0000313" key="2">
    <source>
        <dbReference type="Proteomes" id="UP000077623"/>
    </source>
</evidence>
<protein>
    <submittedName>
        <fullName evidence="1">Uncharacterized protein</fullName>
    </submittedName>
</protein>
<dbReference type="EMBL" id="LWUJ01000010">
    <property type="protein sequence ID" value="OAL10701.1"/>
    <property type="molecule type" value="Genomic_DNA"/>
</dbReference>
<reference evidence="2" key="1">
    <citation type="submission" date="2016-04" db="EMBL/GenBank/DDBJ databases">
        <authorList>
            <person name="Quiroz-Castaneda R.E."/>
            <person name="Martinez-Ocampo F."/>
        </authorList>
    </citation>
    <scope>NUCLEOTIDE SEQUENCE [LARGE SCALE GENOMIC DNA]</scope>
    <source>
        <strain evidence="2">INIFAP01</strain>
    </source>
</reference>
<keyword evidence="2" id="KW-1185">Reference proteome</keyword>
<dbReference type="RefSeq" id="WP_187149937.1">
    <property type="nucleotide sequence ID" value="NZ_LWUJ01000010.1"/>
</dbReference>
<organism evidence="1 2">
    <name type="scientific">Candidatus Mycoplasma haematobovis</name>
    <dbReference type="NCBI Taxonomy" id="432608"/>
    <lineage>
        <taxon>Bacteria</taxon>
        <taxon>Bacillati</taxon>
        <taxon>Mycoplasmatota</taxon>
        <taxon>Mollicutes</taxon>
        <taxon>Mycoplasmataceae</taxon>
        <taxon>Mycoplasma</taxon>
    </lineage>
</organism>
<evidence type="ECO:0000313" key="1">
    <source>
        <dbReference type="EMBL" id="OAL10701.1"/>
    </source>
</evidence>
<dbReference type="AlphaFoldDB" id="A0A1A9QFB1"/>
<dbReference type="Proteomes" id="UP000077623">
    <property type="component" value="Unassembled WGS sequence"/>
</dbReference>
<accession>A0A1A9QFB1</accession>